<feature type="domain" description="DUF202" evidence="6">
    <location>
        <begin position="1"/>
        <end position="65"/>
    </location>
</feature>
<dbReference type="GO" id="GO:0012505">
    <property type="term" value="C:endomembrane system"/>
    <property type="evidence" value="ECO:0007669"/>
    <property type="project" value="UniProtKB-SubCell"/>
</dbReference>
<keyword evidence="4 5" id="KW-0472">Membrane</keyword>
<keyword evidence="8" id="KW-1185">Reference proteome</keyword>
<feature type="transmembrane region" description="Helical" evidence="5">
    <location>
        <begin position="76"/>
        <end position="98"/>
    </location>
</feature>
<keyword evidence="2 5" id="KW-0812">Transmembrane</keyword>
<dbReference type="AlphaFoldDB" id="A0AAE9YDN1"/>
<evidence type="ECO:0000256" key="3">
    <source>
        <dbReference type="ARBA" id="ARBA00022989"/>
    </source>
</evidence>
<proteinExistence type="predicted"/>
<dbReference type="EMBL" id="CP116942">
    <property type="protein sequence ID" value="WCO69253.1"/>
    <property type="molecule type" value="Genomic_DNA"/>
</dbReference>
<evidence type="ECO:0000256" key="2">
    <source>
        <dbReference type="ARBA" id="ARBA00022692"/>
    </source>
</evidence>
<keyword evidence="3 5" id="KW-1133">Transmembrane helix</keyword>
<name>A0AAE9YDN1_9ACTN</name>
<dbReference type="InterPro" id="IPR003807">
    <property type="entry name" value="DUF202"/>
</dbReference>
<dbReference type="RefSeq" id="WP_272738766.1">
    <property type="nucleotide sequence ID" value="NZ_CP116942.1"/>
</dbReference>
<feature type="transmembrane region" description="Helical" evidence="5">
    <location>
        <begin position="39"/>
        <end position="56"/>
    </location>
</feature>
<evidence type="ECO:0000259" key="6">
    <source>
        <dbReference type="Pfam" id="PF02656"/>
    </source>
</evidence>
<evidence type="ECO:0000313" key="8">
    <source>
        <dbReference type="Proteomes" id="UP001216390"/>
    </source>
</evidence>
<reference evidence="7" key="1">
    <citation type="submission" date="2023-01" db="EMBL/GenBank/DDBJ databases">
        <title>The diversity of Class Acidimicrobiia in South China Sea sediment environments and the proposal of Iamia marina sp. nov., a novel species of the genus Iamia.</title>
        <authorList>
            <person name="He Y."/>
            <person name="Tian X."/>
        </authorList>
    </citation>
    <scope>NUCLEOTIDE SEQUENCE</scope>
    <source>
        <strain evidence="7">DSM 19957</strain>
    </source>
</reference>
<comment type="subcellular location">
    <subcellularLocation>
        <location evidence="1">Endomembrane system</location>
        <topology evidence="1">Multi-pass membrane protein</topology>
    </subcellularLocation>
</comment>
<dbReference type="Proteomes" id="UP001216390">
    <property type="component" value="Chromosome"/>
</dbReference>
<sequence>MANERTFLAWVSTSLALMAGGVALHEFVEPFSVEGGRRALALVAIATSAASVVLAYRRWVAAQRAMRLHLALPRHLGVPLVAALIAVLATGAAVLVLASS</sequence>
<evidence type="ECO:0000313" key="7">
    <source>
        <dbReference type="EMBL" id="WCO69253.1"/>
    </source>
</evidence>
<dbReference type="KEGG" id="ima:PO878_17680"/>
<evidence type="ECO:0000256" key="5">
    <source>
        <dbReference type="SAM" id="Phobius"/>
    </source>
</evidence>
<protein>
    <submittedName>
        <fullName evidence="7">DUF202 domain-containing protein</fullName>
    </submittedName>
</protein>
<evidence type="ECO:0000256" key="1">
    <source>
        <dbReference type="ARBA" id="ARBA00004127"/>
    </source>
</evidence>
<gene>
    <name evidence="7" type="ORF">PO878_17680</name>
</gene>
<dbReference type="Pfam" id="PF02656">
    <property type="entry name" value="DUF202"/>
    <property type="match status" value="1"/>
</dbReference>
<organism evidence="7 8">
    <name type="scientific">Iamia majanohamensis</name>
    <dbReference type="NCBI Taxonomy" id="467976"/>
    <lineage>
        <taxon>Bacteria</taxon>
        <taxon>Bacillati</taxon>
        <taxon>Actinomycetota</taxon>
        <taxon>Acidimicrobiia</taxon>
        <taxon>Acidimicrobiales</taxon>
        <taxon>Iamiaceae</taxon>
        <taxon>Iamia</taxon>
    </lineage>
</organism>
<evidence type="ECO:0000256" key="4">
    <source>
        <dbReference type="ARBA" id="ARBA00023136"/>
    </source>
</evidence>
<accession>A0AAE9YDN1</accession>